<evidence type="ECO:0000256" key="1">
    <source>
        <dbReference type="SAM" id="Phobius"/>
    </source>
</evidence>
<keyword evidence="1" id="KW-0812">Transmembrane</keyword>
<gene>
    <name evidence="2" type="ORF">GMD30_07525</name>
</gene>
<evidence type="ECO:0000313" key="2">
    <source>
        <dbReference type="EMBL" id="MTR81562.1"/>
    </source>
</evidence>
<proteinExistence type="predicted"/>
<feature type="transmembrane region" description="Helical" evidence="1">
    <location>
        <begin position="327"/>
        <end position="347"/>
    </location>
</feature>
<evidence type="ECO:0008006" key="4">
    <source>
        <dbReference type="Google" id="ProtNLM"/>
    </source>
</evidence>
<dbReference type="Proteomes" id="UP000446657">
    <property type="component" value="Unassembled WGS sequence"/>
</dbReference>
<feature type="transmembrane region" description="Helical" evidence="1">
    <location>
        <begin position="112"/>
        <end position="131"/>
    </location>
</feature>
<dbReference type="EMBL" id="WNAL01000012">
    <property type="protein sequence ID" value="MTR81562.1"/>
    <property type="molecule type" value="Genomic_DNA"/>
</dbReference>
<name>A0A844KLL4_9FIRM</name>
<sequence length="420" mass="47946">MKKILISLLTYTLALLIILNCYSIMCMVYPNWIFYILTNVNFVLLLLLRRKIKLKKNASVLCAAYLLCMLLFIVRGFFGYEFMFSCVLPFVFTVVYFDKTDVVLDFWEKYTNIIAVICLLSLVFFVFASNLHLISPTAIYSADEVGWGTNTYKDYYHLYCEGQEVYALGYSGLRNIALFVEGPMLTFVGCLALYYELFLRVKGIRKIVAASIIISIASSLSTTGLLLIVVMMYLKFYERIKNNKFLKFFCLPAIIAVLIYIEIYVIQDKFVSNVYSASVRIDDFLAALKCFVSDPINGVGYNNLKGINPFRLYKRTDAGLSTGLGGILAYGGLLWGLWYIVPVVIAVKKYISQPKYRNVLGFVFLYMALLVVTVVQSRILCTVCMTMSWIITMDSSIAKEQFVEVKERKAVGKKIRVKMM</sequence>
<feature type="transmembrane region" description="Helical" evidence="1">
    <location>
        <begin position="60"/>
        <end position="92"/>
    </location>
</feature>
<dbReference type="RefSeq" id="WP_155176354.1">
    <property type="nucleotide sequence ID" value="NZ_WNAK01000012.1"/>
</dbReference>
<comment type="caution">
    <text evidence="2">The sequence shown here is derived from an EMBL/GenBank/DDBJ whole genome shotgun (WGS) entry which is preliminary data.</text>
</comment>
<reference evidence="2 3" key="1">
    <citation type="journal article" date="2019" name="Nat. Med.">
        <title>A library of human gut bacterial isolates paired with longitudinal multiomics data enables mechanistic microbiome research.</title>
        <authorList>
            <person name="Poyet M."/>
            <person name="Groussin M."/>
            <person name="Gibbons S.M."/>
            <person name="Avila-Pacheco J."/>
            <person name="Jiang X."/>
            <person name="Kearney S.M."/>
            <person name="Perrotta A.R."/>
            <person name="Berdy B."/>
            <person name="Zhao S."/>
            <person name="Lieberman T.D."/>
            <person name="Swanson P.K."/>
            <person name="Smith M."/>
            <person name="Roesemann S."/>
            <person name="Alexander J.E."/>
            <person name="Rich S.A."/>
            <person name="Livny J."/>
            <person name="Vlamakis H."/>
            <person name="Clish C."/>
            <person name="Bullock K."/>
            <person name="Deik A."/>
            <person name="Scott J."/>
            <person name="Pierce K.A."/>
            <person name="Xavier R.J."/>
            <person name="Alm E.J."/>
        </authorList>
    </citation>
    <scope>NUCLEOTIDE SEQUENCE [LARGE SCALE GENOMIC DNA]</scope>
    <source>
        <strain evidence="2 3">BIOML-A1</strain>
    </source>
</reference>
<evidence type="ECO:0000313" key="3">
    <source>
        <dbReference type="Proteomes" id="UP000446657"/>
    </source>
</evidence>
<feature type="transmembrane region" description="Helical" evidence="1">
    <location>
        <begin position="176"/>
        <end position="195"/>
    </location>
</feature>
<protein>
    <recommendedName>
        <fullName evidence="4">Lipid A core-O-antigen ligase and related enzymes</fullName>
    </recommendedName>
</protein>
<feature type="transmembrane region" description="Helical" evidence="1">
    <location>
        <begin position="245"/>
        <end position="266"/>
    </location>
</feature>
<dbReference type="AlphaFoldDB" id="A0A844KLL4"/>
<feature type="transmembrane region" description="Helical" evidence="1">
    <location>
        <begin position="207"/>
        <end position="233"/>
    </location>
</feature>
<keyword evidence="1" id="KW-0472">Membrane</keyword>
<keyword evidence="1" id="KW-1133">Transmembrane helix</keyword>
<feature type="transmembrane region" description="Helical" evidence="1">
    <location>
        <begin position="359"/>
        <end position="380"/>
    </location>
</feature>
<feature type="transmembrane region" description="Helical" evidence="1">
    <location>
        <begin position="33"/>
        <end position="48"/>
    </location>
</feature>
<accession>A0A844KLL4</accession>
<organism evidence="2 3">
    <name type="scientific">Roseburia faecis</name>
    <dbReference type="NCBI Taxonomy" id="301302"/>
    <lineage>
        <taxon>Bacteria</taxon>
        <taxon>Bacillati</taxon>
        <taxon>Bacillota</taxon>
        <taxon>Clostridia</taxon>
        <taxon>Lachnospirales</taxon>
        <taxon>Lachnospiraceae</taxon>
        <taxon>Roseburia</taxon>
    </lineage>
</organism>